<evidence type="ECO:0000313" key="1">
    <source>
        <dbReference type="EMBL" id="CAH2001622.1"/>
    </source>
</evidence>
<dbReference type="EMBL" id="CAKOFQ010007457">
    <property type="protein sequence ID" value="CAH2001622.1"/>
    <property type="molecule type" value="Genomic_DNA"/>
</dbReference>
<reference evidence="1" key="1">
    <citation type="submission" date="2022-03" db="EMBL/GenBank/DDBJ databases">
        <authorList>
            <person name="Sayadi A."/>
        </authorList>
    </citation>
    <scope>NUCLEOTIDE SEQUENCE</scope>
</reference>
<gene>
    <name evidence="1" type="ORF">ACAOBT_LOCUS26311</name>
</gene>
<dbReference type="Proteomes" id="UP001152888">
    <property type="component" value="Unassembled WGS sequence"/>
</dbReference>
<dbReference type="AlphaFoldDB" id="A0A9P0LZA5"/>
<name>A0A9P0LZA5_ACAOB</name>
<evidence type="ECO:0000313" key="2">
    <source>
        <dbReference type="Proteomes" id="UP001152888"/>
    </source>
</evidence>
<protein>
    <submittedName>
        <fullName evidence="1">Uncharacterized protein</fullName>
    </submittedName>
</protein>
<proteinExistence type="predicted"/>
<sequence length="67" mass="7775">MKVLRENGFRATASIRDNRLKKCTVDSARTMAKYDRDVNINSRYEEAVDINRRINKGRRSAGLLQEC</sequence>
<accession>A0A9P0LZA5</accession>
<keyword evidence="2" id="KW-1185">Reference proteome</keyword>
<comment type="caution">
    <text evidence="1">The sequence shown here is derived from an EMBL/GenBank/DDBJ whole genome shotgun (WGS) entry which is preliminary data.</text>
</comment>
<dbReference type="OrthoDB" id="10057240at2759"/>
<organism evidence="1 2">
    <name type="scientific">Acanthoscelides obtectus</name>
    <name type="common">Bean weevil</name>
    <name type="synonym">Bruchus obtectus</name>
    <dbReference type="NCBI Taxonomy" id="200917"/>
    <lineage>
        <taxon>Eukaryota</taxon>
        <taxon>Metazoa</taxon>
        <taxon>Ecdysozoa</taxon>
        <taxon>Arthropoda</taxon>
        <taxon>Hexapoda</taxon>
        <taxon>Insecta</taxon>
        <taxon>Pterygota</taxon>
        <taxon>Neoptera</taxon>
        <taxon>Endopterygota</taxon>
        <taxon>Coleoptera</taxon>
        <taxon>Polyphaga</taxon>
        <taxon>Cucujiformia</taxon>
        <taxon>Chrysomeloidea</taxon>
        <taxon>Chrysomelidae</taxon>
        <taxon>Bruchinae</taxon>
        <taxon>Bruchini</taxon>
        <taxon>Acanthoscelides</taxon>
    </lineage>
</organism>